<organism evidence="3 4">
    <name type="scientific">Candidatus Woesebacteria bacterium RBG_16_34_12</name>
    <dbReference type="NCBI Taxonomy" id="1802480"/>
    <lineage>
        <taxon>Bacteria</taxon>
        <taxon>Candidatus Woeseibacteriota</taxon>
    </lineage>
</organism>
<name>A0A1F7XBU5_9BACT</name>
<dbReference type="InterPro" id="IPR003509">
    <property type="entry name" value="UPF0102_YraN-like"/>
</dbReference>
<dbReference type="CDD" id="cd20736">
    <property type="entry name" value="PoNe_Nuclease"/>
    <property type="match status" value="1"/>
</dbReference>
<sequence>MDSKISFGNLGENYAARILQENGYQIIDRNFRTKFGEIDIIAVDKDTLVFIEVKTRWGKKYGSPEEAVTPRKITKIKRVAEIFINKNKNLPKKLRIDVVAIEVKNENQISAKIIS</sequence>
<protein>
    <recommendedName>
        <fullName evidence="2">UPF0102 protein A2Z22_04645</fullName>
    </recommendedName>
</protein>
<dbReference type="Gene3D" id="3.40.1350.10">
    <property type="match status" value="1"/>
</dbReference>
<dbReference type="NCBIfam" id="TIGR00252">
    <property type="entry name" value="YraN family protein"/>
    <property type="match status" value="1"/>
</dbReference>
<dbReference type="Pfam" id="PF02021">
    <property type="entry name" value="UPF0102"/>
    <property type="match status" value="1"/>
</dbReference>
<dbReference type="PANTHER" id="PTHR34039:SF1">
    <property type="entry name" value="UPF0102 PROTEIN YRAN"/>
    <property type="match status" value="1"/>
</dbReference>
<evidence type="ECO:0000256" key="1">
    <source>
        <dbReference type="ARBA" id="ARBA00006738"/>
    </source>
</evidence>
<evidence type="ECO:0000313" key="4">
    <source>
        <dbReference type="Proteomes" id="UP000177053"/>
    </source>
</evidence>
<dbReference type="HAMAP" id="MF_00048">
    <property type="entry name" value="UPF0102"/>
    <property type="match status" value="1"/>
</dbReference>
<dbReference type="GO" id="GO:0003676">
    <property type="term" value="F:nucleic acid binding"/>
    <property type="evidence" value="ECO:0007669"/>
    <property type="project" value="InterPro"/>
</dbReference>
<evidence type="ECO:0000256" key="2">
    <source>
        <dbReference type="HAMAP-Rule" id="MF_00048"/>
    </source>
</evidence>
<dbReference type="NCBIfam" id="NF009154">
    <property type="entry name" value="PRK12497.3-3"/>
    <property type="match status" value="1"/>
</dbReference>
<proteinExistence type="inferred from homology"/>
<dbReference type="AlphaFoldDB" id="A0A1F7XBU5"/>
<dbReference type="NCBIfam" id="NF009150">
    <property type="entry name" value="PRK12497.1-3"/>
    <property type="match status" value="1"/>
</dbReference>
<dbReference type="PANTHER" id="PTHR34039">
    <property type="entry name" value="UPF0102 PROTEIN YRAN"/>
    <property type="match status" value="1"/>
</dbReference>
<dbReference type="InterPro" id="IPR011335">
    <property type="entry name" value="Restrct_endonuc-II-like"/>
</dbReference>
<gene>
    <name evidence="3" type="ORF">A2Z22_04645</name>
</gene>
<evidence type="ECO:0000313" key="3">
    <source>
        <dbReference type="EMBL" id="OGM12433.1"/>
    </source>
</evidence>
<dbReference type="EMBL" id="MGFS01000001">
    <property type="protein sequence ID" value="OGM12433.1"/>
    <property type="molecule type" value="Genomic_DNA"/>
</dbReference>
<comment type="similarity">
    <text evidence="1 2">Belongs to the UPF0102 family.</text>
</comment>
<dbReference type="Proteomes" id="UP000177053">
    <property type="component" value="Unassembled WGS sequence"/>
</dbReference>
<dbReference type="InterPro" id="IPR011856">
    <property type="entry name" value="tRNA_endonuc-like_dom_sf"/>
</dbReference>
<accession>A0A1F7XBU5</accession>
<reference evidence="3 4" key="1">
    <citation type="journal article" date="2016" name="Nat. Commun.">
        <title>Thousands of microbial genomes shed light on interconnected biogeochemical processes in an aquifer system.</title>
        <authorList>
            <person name="Anantharaman K."/>
            <person name="Brown C.T."/>
            <person name="Hug L.A."/>
            <person name="Sharon I."/>
            <person name="Castelle C.J."/>
            <person name="Probst A.J."/>
            <person name="Thomas B.C."/>
            <person name="Singh A."/>
            <person name="Wilkins M.J."/>
            <person name="Karaoz U."/>
            <person name="Brodie E.L."/>
            <person name="Williams K.H."/>
            <person name="Hubbard S.S."/>
            <person name="Banfield J.F."/>
        </authorList>
    </citation>
    <scope>NUCLEOTIDE SEQUENCE [LARGE SCALE GENOMIC DNA]</scope>
</reference>
<comment type="caution">
    <text evidence="3">The sequence shown here is derived from an EMBL/GenBank/DDBJ whole genome shotgun (WGS) entry which is preliminary data.</text>
</comment>
<dbReference type="SUPFAM" id="SSF52980">
    <property type="entry name" value="Restriction endonuclease-like"/>
    <property type="match status" value="1"/>
</dbReference>